<evidence type="ECO:0000313" key="3">
    <source>
        <dbReference type="Proteomes" id="UP000661696"/>
    </source>
</evidence>
<proteinExistence type="predicted"/>
<evidence type="ECO:0000256" key="1">
    <source>
        <dbReference type="SAM" id="Phobius"/>
    </source>
</evidence>
<organism evidence="2 3">
    <name type="scientific">Chryseobacterium endalhagicum</name>
    <dbReference type="NCBI Taxonomy" id="2797638"/>
    <lineage>
        <taxon>Bacteria</taxon>
        <taxon>Pseudomonadati</taxon>
        <taxon>Bacteroidota</taxon>
        <taxon>Flavobacteriia</taxon>
        <taxon>Flavobacteriales</taxon>
        <taxon>Weeksellaceae</taxon>
        <taxon>Chryseobacterium group</taxon>
        <taxon>Chryseobacterium</taxon>
    </lineage>
</organism>
<feature type="transmembrane region" description="Helical" evidence="1">
    <location>
        <begin position="120"/>
        <end position="140"/>
    </location>
</feature>
<protein>
    <submittedName>
        <fullName evidence="2">DUF3667 domain-containing protein</fullName>
    </submittedName>
</protein>
<name>A0ABS1QE77_9FLAO</name>
<keyword evidence="3" id="KW-1185">Reference proteome</keyword>
<evidence type="ECO:0000313" key="2">
    <source>
        <dbReference type="EMBL" id="MBL1220911.1"/>
    </source>
</evidence>
<keyword evidence="1" id="KW-0472">Membrane</keyword>
<dbReference type="RefSeq" id="WP_202090213.1">
    <property type="nucleotide sequence ID" value="NZ_JAELVM010000001.1"/>
</dbReference>
<sequence>MIQKSCLNCGYKISDEFCPHCGQKSSTARITPNSLITSDILGSIWHIEARFFSTIKHIISGPGKMAMNYIAGKRVRYYNLFSLLLILFGFNVLALHFYMDLSSMDLNKESSKIMDFFSRYSKASLLALIPVMAFNTWMLFRKGNLNFAEHVIIATVGLCGILVILLIDDLVSILQLYDPLIKIMSVLDKILVFSLILFPGFTYFNAFKNLYQALGLIWRTAVFYLLLMIELMLVFIVLYKIF</sequence>
<feature type="transmembrane region" description="Helical" evidence="1">
    <location>
        <begin position="186"/>
        <end position="204"/>
    </location>
</feature>
<reference evidence="2 3" key="1">
    <citation type="submission" date="2020-12" db="EMBL/GenBank/DDBJ databases">
        <title>Chryseobacterium endoalhailicus sp. nov., isolated from seed of leguminous plant.</title>
        <authorList>
            <person name="Zhang X."/>
        </authorList>
    </citation>
    <scope>NUCLEOTIDE SEQUENCE [LARGE SCALE GENOMIC DNA]</scope>
    <source>
        <strain evidence="2 3">L7</strain>
    </source>
</reference>
<dbReference type="Pfam" id="PF12412">
    <property type="entry name" value="DUF3667"/>
    <property type="match status" value="1"/>
</dbReference>
<dbReference type="Proteomes" id="UP000661696">
    <property type="component" value="Unassembled WGS sequence"/>
</dbReference>
<keyword evidence="1" id="KW-1133">Transmembrane helix</keyword>
<accession>A0ABS1QE77</accession>
<dbReference type="InterPro" id="IPR022134">
    <property type="entry name" value="DUF3667"/>
</dbReference>
<keyword evidence="1" id="KW-0812">Transmembrane</keyword>
<feature type="transmembrane region" description="Helical" evidence="1">
    <location>
        <begin position="216"/>
        <end position="239"/>
    </location>
</feature>
<dbReference type="EMBL" id="JAELVM010000001">
    <property type="protein sequence ID" value="MBL1220911.1"/>
    <property type="molecule type" value="Genomic_DNA"/>
</dbReference>
<feature type="transmembrane region" description="Helical" evidence="1">
    <location>
        <begin position="77"/>
        <end position="99"/>
    </location>
</feature>
<comment type="caution">
    <text evidence="2">The sequence shown here is derived from an EMBL/GenBank/DDBJ whole genome shotgun (WGS) entry which is preliminary data.</text>
</comment>
<feature type="transmembrane region" description="Helical" evidence="1">
    <location>
        <begin position="152"/>
        <end position="174"/>
    </location>
</feature>
<gene>
    <name evidence="2" type="ORF">JET18_08690</name>
</gene>